<protein>
    <recommendedName>
        <fullName evidence="4">DoxX family membrane protein</fullName>
    </recommendedName>
</protein>
<evidence type="ECO:0000256" key="1">
    <source>
        <dbReference type="SAM" id="Phobius"/>
    </source>
</evidence>
<evidence type="ECO:0008006" key="4">
    <source>
        <dbReference type="Google" id="ProtNLM"/>
    </source>
</evidence>
<keyword evidence="3" id="KW-1185">Reference proteome</keyword>
<reference evidence="3" key="1">
    <citation type="submission" date="2015-05" db="EMBL/GenBank/DDBJ databases">
        <authorList>
            <person name="Urmite Genomes"/>
        </authorList>
    </citation>
    <scope>NUCLEOTIDE SEQUENCE [LARGE SCALE GENOMIC DNA]</scope>
    <source>
        <strain evidence="3">LF1</strain>
    </source>
</reference>
<dbReference type="AlphaFoldDB" id="A0A0U1NYW8"/>
<organism evidence="2 3">
    <name type="scientific">Neobacillus massiliamazoniensis</name>
    <dbReference type="NCBI Taxonomy" id="1499688"/>
    <lineage>
        <taxon>Bacteria</taxon>
        <taxon>Bacillati</taxon>
        <taxon>Bacillota</taxon>
        <taxon>Bacilli</taxon>
        <taxon>Bacillales</taxon>
        <taxon>Bacillaceae</taxon>
        <taxon>Neobacillus</taxon>
    </lineage>
</organism>
<feature type="transmembrane region" description="Helical" evidence="1">
    <location>
        <begin position="102"/>
        <end position="123"/>
    </location>
</feature>
<name>A0A0U1NYW8_9BACI</name>
<feature type="transmembrane region" description="Helical" evidence="1">
    <location>
        <begin position="12"/>
        <end position="29"/>
    </location>
</feature>
<feature type="transmembrane region" description="Helical" evidence="1">
    <location>
        <begin position="69"/>
        <end position="90"/>
    </location>
</feature>
<keyword evidence="1" id="KW-0472">Membrane</keyword>
<dbReference type="EMBL" id="CVRB01000003">
    <property type="protein sequence ID" value="CRK83224.1"/>
    <property type="molecule type" value="Genomic_DNA"/>
</dbReference>
<feature type="transmembrane region" description="Helical" evidence="1">
    <location>
        <begin position="143"/>
        <end position="161"/>
    </location>
</feature>
<dbReference type="Proteomes" id="UP000199087">
    <property type="component" value="Unassembled WGS sequence"/>
</dbReference>
<sequence>MIMEKKITSQLVLPLLILVIAYQWLIAFFNKVVTKHYFNELHKQMKDSLSSITIHPYATLFKNVGIPHFHLFGTLVMLGELFVGAIFLLYAIQKLMGKNNKVIAILGLIATVIGAFMNLNYALLGGDTLFVDPGNAFQEAISVDWFMFLMQIILIVYFYTVSFKRNEEAELNNQAA</sequence>
<evidence type="ECO:0000313" key="2">
    <source>
        <dbReference type="EMBL" id="CRK83224.1"/>
    </source>
</evidence>
<accession>A0A0U1NYW8</accession>
<keyword evidence="1" id="KW-0812">Transmembrane</keyword>
<keyword evidence="1" id="KW-1133">Transmembrane helix</keyword>
<proteinExistence type="predicted"/>
<gene>
    <name evidence="2" type="ORF">BN000_03184</name>
</gene>
<evidence type="ECO:0000313" key="3">
    <source>
        <dbReference type="Proteomes" id="UP000199087"/>
    </source>
</evidence>